<organism evidence="7 8">
    <name type="scientific">Cylindrobasidium torrendii FP15055 ss-10</name>
    <dbReference type="NCBI Taxonomy" id="1314674"/>
    <lineage>
        <taxon>Eukaryota</taxon>
        <taxon>Fungi</taxon>
        <taxon>Dikarya</taxon>
        <taxon>Basidiomycota</taxon>
        <taxon>Agaricomycotina</taxon>
        <taxon>Agaricomycetes</taxon>
        <taxon>Agaricomycetidae</taxon>
        <taxon>Agaricales</taxon>
        <taxon>Marasmiineae</taxon>
        <taxon>Physalacriaceae</taxon>
        <taxon>Cylindrobasidium</taxon>
    </lineage>
</organism>
<dbReference type="InterPro" id="IPR001155">
    <property type="entry name" value="OxRdtase_FMN_N"/>
</dbReference>
<name>A0A0D7BAH9_9AGAR</name>
<evidence type="ECO:0000313" key="8">
    <source>
        <dbReference type="Proteomes" id="UP000054007"/>
    </source>
</evidence>
<dbReference type="GO" id="GO:0050661">
    <property type="term" value="F:NADP binding"/>
    <property type="evidence" value="ECO:0007669"/>
    <property type="project" value="InterPro"/>
</dbReference>
<dbReference type="Proteomes" id="UP000054007">
    <property type="component" value="Unassembled WGS sequence"/>
</dbReference>
<evidence type="ECO:0000256" key="2">
    <source>
        <dbReference type="ARBA" id="ARBA00022630"/>
    </source>
</evidence>
<keyword evidence="4" id="KW-0521">NADP</keyword>
<dbReference type="PANTHER" id="PTHR43303">
    <property type="entry name" value="NADPH DEHYDROGENASE C23G7.10C-RELATED"/>
    <property type="match status" value="1"/>
</dbReference>
<dbReference type="GO" id="GO:0010181">
    <property type="term" value="F:FMN binding"/>
    <property type="evidence" value="ECO:0007669"/>
    <property type="project" value="InterPro"/>
</dbReference>
<evidence type="ECO:0000256" key="1">
    <source>
        <dbReference type="ARBA" id="ARBA00001917"/>
    </source>
</evidence>
<comment type="cofactor">
    <cofactor evidence="1">
        <name>FMN</name>
        <dbReference type="ChEBI" id="CHEBI:58210"/>
    </cofactor>
</comment>
<gene>
    <name evidence="7" type="ORF">CYLTODRAFT_490522</name>
</gene>
<feature type="domain" description="NADH:flavin oxidoreductase/NADH oxidase N-terminal" evidence="6">
    <location>
        <begin position="37"/>
        <end position="382"/>
    </location>
</feature>
<keyword evidence="3" id="KW-0288">FMN</keyword>
<dbReference type="PANTHER" id="PTHR43303:SF4">
    <property type="entry name" value="NADPH DEHYDROGENASE C23G7.10C-RELATED"/>
    <property type="match status" value="1"/>
</dbReference>
<dbReference type="Gene3D" id="3.20.20.70">
    <property type="entry name" value="Aldolase class I"/>
    <property type="match status" value="1"/>
</dbReference>
<keyword evidence="2" id="KW-0285">Flavoprotein</keyword>
<evidence type="ECO:0000259" key="6">
    <source>
        <dbReference type="Pfam" id="PF00724"/>
    </source>
</evidence>
<dbReference type="InterPro" id="IPR013785">
    <property type="entry name" value="Aldolase_TIM"/>
</dbReference>
<evidence type="ECO:0000256" key="5">
    <source>
        <dbReference type="ARBA" id="ARBA00023002"/>
    </source>
</evidence>
<protein>
    <submittedName>
        <fullName evidence="7">FMN-linked oxidoreductase</fullName>
    </submittedName>
</protein>
<sequence length="407" mass="43890">MPSTKPAPNVSFFTPLQDPPAGAAVVPQTDDKPIPTLFQPLTIRGTTFQNRLFFSPCCQYSADNGFLTPWHIAHVGGILMRGPGLSIIEAAAVVPEGRLTPEDLGIWDDAHMESLKPLVEFAHSQSQKIGIQLGHAGRKTSTTAPWLPSGNLATPEMGGWPNNAVAPSAIPYDTDYPMPRALETAELKDIVQQWADAAARAVKAGFDVIEIHGAHGYLISEFLSPTSNQRTDAYGGSFENRIRFPLEIVDAVRAAIPADMPLFFRISGSENLEISLPDTPSWRVEDTARLAPILHAHGIDFLDVSSGGNHPAQKTGPTTAYQAPFAEAAKKAAPNLVVGSVGRYTDAHIAQNALDKGMADVILVGRGFLKDPALVWTFAEQLGVEVNLANQIYWAFRGRRKQGTTTA</sequence>
<dbReference type="STRING" id="1314674.A0A0D7BAH9"/>
<dbReference type="Pfam" id="PF00724">
    <property type="entry name" value="Oxidored_FMN"/>
    <property type="match status" value="1"/>
</dbReference>
<accession>A0A0D7BAH9</accession>
<dbReference type="InterPro" id="IPR044152">
    <property type="entry name" value="YqjM-like"/>
</dbReference>
<keyword evidence="5" id="KW-0560">Oxidoreductase</keyword>
<proteinExistence type="predicted"/>
<keyword evidence="8" id="KW-1185">Reference proteome</keyword>
<dbReference type="SUPFAM" id="SSF51395">
    <property type="entry name" value="FMN-linked oxidoreductases"/>
    <property type="match status" value="1"/>
</dbReference>
<dbReference type="CDD" id="cd02932">
    <property type="entry name" value="OYE_YqiM_FMN"/>
    <property type="match status" value="1"/>
</dbReference>
<evidence type="ECO:0000256" key="3">
    <source>
        <dbReference type="ARBA" id="ARBA00022643"/>
    </source>
</evidence>
<evidence type="ECO:0000256" key="4">
    <source>
        <dbReference type="ARBA" id="ARBA00022857"/>
    </source>
</evidence>
<dbReference type="OrthoDB" id="72788at2759"/>
<dbReference type="GO" id="GO:0003959">
    <property type="term" value="F:NADPH dehydrogenase activity"/>
    <property type="evidence" value="ECO:0007669"/>
    <property type="project" value="InterPro"/>
</dbReference>
<dbReference type="AlphaFoldDB" id="A0A0D7BAH9"/>
<dbReference type="EMBL" id="KN880523">
    <property type="protein sequence ID" value="KIY67527.1"/>
    <property type="molecule type" value="Genomic_DNA"/>
</dbReference>
<evidence type="ECO:0000313" key="7">
    <source>
        <dbReference type="EMBL" id="KIY67527.1"/>
    </source>
</evidence>
<reference evidence="7 8" key="1">
    <citation type="journal article" date="2015" name="Fungal Genet. Biol.">
        <title>Evolution of novel wood decay mechanisms in Agaricales revealed by the genome sequences of Fistulina hepatica and Cylindrobasidium torrendii.</title>
        <authorList>
            <person name="Floudas D."/>
            <person name="Held B.W."/>
            <person name="Riley R."/>
            <person name="Nagy L.G."/>
            <person name="Koehler G."/>
            <person name="Ransdell A.S."/>
            <person name="Younus H."/>
            <person name="Chow J."/>
            <person name="Chiniquy J."/>
            <person name="Lipzen A."/>
            <person name="Tritt A."/>
            <person name="Sun H."/>
            <person name="Haridas S."/>
            <person name="LaButti K."/>
            <person name="Ohm R.A."/>
            <person name="Kues U."/>
            <person name="Blanchette R.A."/>
            <person name="Grigoriev I.V."/>
            <person name="Minto R.E."/>
            <person name="Hibbett D.S."/>
        </authorList>
    </citation>
    <scope>NUCLEOTIDE SEQUENCE [LARGE SCALE GENOMIC DNA]</scope>
    <source>
        <strain evidence="7 8">FP15055 ss-10</strain>
    </source>
</reference>